<dbReference type="STRING" id="1484.SA87_09845"/>
<evidence type="ECO:0000256" key="1">
    <source>
        <dbReference type="PROSITE-ProRule" id="PRU00339"/>
    </source>
</evidence>
<proteinExistence type="predicted"/>
<dbReference type="Pfam" id="PF14559">
    <property type="entry name" value="TPR_19"/>
    <property type="match status" value="1"/>
</dbReference>
<organism evidence="4 6">
    <name type="scientific">Hydrogenibacillus schlegelii</name>
    <name type="common">Bacillus schlegelii</name>
    <dbReference type="NCBI Taxonomy" id="1484"/>
    <lineage>
        <taxon>Bacteria</taxon>
        <taxon>Bacillati</taxon>
        <taxon>Bacillota</taxon>
        <taxon>Bacilli</taxon>
        <taxon>Bacillales</taxon>
        <taxon>Bacillales Family X. Incertae Sedis</taxon>
        <taxon>Hydrogenibacillus</taxon>
    </lineage>
</organism>
<comment type="caution">
    <text evidence="4">The sequence shown here is derived from an EMBL/GenBank/DDBJ whole genome shotgun (WGS) entry which is preliminary data.</text>
</comment>
<gene>
    <name evidence="5" type="ORF">HSCHL_2181</name>
    <name evidence="4" type="ORF">SA87_09845</name>
</gene>
<dbReference type="CDD" id="cd02511">
    <property type="entry name" value="Beta4Glucosyltransferase"/>
    <property type="match status" value="1"/>
</dbReference>
<evidence type="ECO:0000313" key="6">
    <source>
        <dbReference type="Proteomes" id="UP000243024"/>
    </source>
</evidence>
<dbReference type="Proteomes" id="UP000243024">
    <property type="component" value="Unassembled WGS sequence"/>
</dbReference>
<dbReference type="InterPro" id="IPR011990">
    <property type="entry name" value="TPR-like_helical_dom_sf"/>
</dbReference>
<evidence type="ECO:0000256" key="2">
    <source>
        <dbReference type="SAM" id="MobiDB-lite"/>
    </source>
</evidence>
<dbReference type="SUPFAM" id="SSF53448">
    <property type="entry name" value="Nucleotide-diphospho-sugar transferases"/>
    <property type="match status" value="1"/>
</dbReference>
<keyword evidence="1" id="KW-0802">TPR repeat</keyword>
<dbReference type="PANTHER" id="PTHR43630:SF2">
    <property type="entry name" value="GLYCOSYLTRANSFERASE"/>
    <property type="match status" value="1"/>
</dbReference>
<dbReference type="InterPro" id="IPR001173">
    <property type="entry name" value="Glyco_trans_2-like"/>
</dbReference>
<dbReference type="InterPro" id="IPR029044">
    <property type="entry name" value="Nucleotide-diphossugar_trans"/>
</dbReference>
<accession>A0A179IRE7</accession>
<feature type="region of interest" description="Disordered" evidence="2">
    <location>
        <begin position="428"/>
        <end position="457"/>
    </location>
</feature>
<dbReference type="EMBL" id="PEBV01000018">
    <property type="protein sequence ID" value="PTQ52993.1"/>
    <property type="molecule type" value="Genomic_DNA"/>
</dbReference>
<dbReference type="AlphaFoldDB" id="A0A179IRE7"/>
<keyword evidence="5" id="KW-0808">Transferase</keyword>
<dbReference type="RefSeq" id="WP_066199436.1">
    <property type="nucleotide sequence ID" value="NZ_CBCSAS010000016.1"/>
</dbReference>
<dbReference type="GO" id="GO:0016740">
    <property type="term" value="F:transferase activity"/>
    <property type="evidence" value="ECO:0007669"/>
    <property type="project" value="UniProtKB-KW"/>
</dbReference>
<dbReference type="SUPFAM" id="SSF48452">
    <property type="entry name" value="TPR-like"/>
    <property type="match status" value="1"/>
</dbReference>
<dbReference type="Proteomes" id="UP000244180">
    <property type="component" value="Unassembled WGS sequence"/>
</dbReference>
<dbReference type="Pfam" id="PF00535">
    <property type="entry name" value="Glycos_transf_2"/>
    <property type="match status" value="1"/>
</dbReference>
<dbReference type="PROSITE" id="PS50005">
    <property type="entry name" value="TPR"/>
    <property type="match status" value="1"/>
</dbReference>
<dbReference type="InterPro" id="IPR019734">
    <property type="entry name" value="TPR_rpt"/>
</dbReference>
<protein>
    <submittedName>
        <fullName evidence="5">Glycosyl transferase family 2 protein</fullName>
    </submittedName>
</protein>
<reference evidence="4 6" key="1">
    <citation type="submission" date="2015-09" db="EMBL/GenBank/DDBJ databases">
        <title>Draft genome sequence of Hydrogenibacillus schlegelii DSM 2000.</title>
        <authorList>
            <person name="Hemp J."/>
        </authorList>
    </citation>
    <scope>NUCLEOTIDE SEQUENCE [LARGE SCALE GENOMIC DNA]</scope>
    <source>
        <strain evidence="4 6">MA 48</strain>
    </source>
</reference>
<dbReference type="Gene3D" id="3.90.550.10">
    <property type="entry name" value="Spore Coat Polysaccharide Biosynthesis Protein SpsA, Chain A"/>
    <property type="match status" value="1"/>
</dbReference>
<keyword evidence="6" id="KW-1185">Reference proteome</keyword>
<feature type="repeat" description="TPR" evidence="1">
    <location>
        <begin position="202"/>
        <end position="235"/>
    </location>
</feature>
<evidence type="ECO:0000259" key="3">
    <source>
        <dbReference type="Pfam" id="PF00535"/>
    </source>
</evidence>
<sequence>MRPTISLAMIARDEAASIGRAIRSAAPIVDEVVVGDTGSTDGTPAVARAHGARVIAVPWQDDFAAARNAVLEAVRGTWVFVLDADEGVVSVDRPALEAMLERPDVFGGVVEIRHHLGARPGAMLATDAVLRLFRRDPRIRYRGRIHEDVTPSITALPGARIVRAPVVLEHFGYLEPAVAAKRKNERNLALVLRAIADAGDDPRLWYALGTEWFQRGDVVRAAAALERAFRMAPPAAGYGPDLAMKLLFSLRQAGRLEEALRLTGEVLARYPGSPELWALAAELLLSAGRPAAALRAVRAAREAEAAHRSAESVGGWSAGRMVGSGTFVSDVLAGQAWEALGRPSCALRHYLRAVRENPRFLPAWGRFAAFGVRMGRVGPLVRAIRRYRDRWAPEDGIPSAILAACRTAAGTDPAAYAAIRQALGKALGEPAEAPEEPTPKGNRGFAEGKGGATVGEKAIMRAWDEDG</sequence>
<dbReference type="EMBL" id="JXBB01000009">
    <property type="protein sequence ID" value="OAR04895.1"/>
    <property type="molecule type" value="Genomic_DNA"/>
</dbReference>
<evidence type="ECO:0000313" key="7">
    <source>
        <dbReference type="Proteomes" id="UP000244180"/>
    </source>
</evidence>
<evidence type="ECO:0000313" key="4">
    <source>
        <dbReference type="EMBL" id="OAR04895.1"/>
    </source>
</evidence>
<name>A0A179IRE7_HYDSH</name>
<reference evidence="5 7" key="2">
    <citation type="submission" date="2017-08" db="EMBL/GenBank/DDBJ databases">
        <title>Burning lignite coal seam in the remote Altai Mountains harbors a hydrogen-driven thermophilic microbial community.</title>
        <authorList>
            <person name="Kadnikov V.V."/>
            <person name="Mardanov A.V."/>
            <person name="Ivasenko D."/>
            <person name="Beletsky A.V."/>
            <person name="Karnachuk O.V."/>
            <person name="Ravin N.V."/>
        </authorList>
    </citation>
    <scope>NUCLEOTIDE SEQUENCE [LARGE SCALE GENOMIC DNA]</scope>
    <source>
        <strain evidence="5">AL33</strain>
    </source>
</reference>
<dbReference type="Gene3D" id="1.25.40.10">
    <property type="entry name" value="Tetratricopeptide repeat domain"/>
    <property type="match status" value="1"/>
</dbReference>
<feature type="domain" description="Glycosyltransferase 2-like" evidence="3">
    <location>
        <begin position="6"/>
        <end position="101"/>
    </location>
</feature>
<evidence type="ECO:0000313" key="5">
    <source>
        <dbReference type="EMBL" id="PTQ52993.1"/>
    </source>
</evidence>
<dbReference type="PANTHER" id="PTHR43630">
    <property type="entry name" value="POLY-BETA-1,6-N-ACETYL-D-GLUCOSAMINE SYNTHASE"/>
    <property type="match status" value="1"/>
</dbReference>